<comment type="caution">
    <text evidence="1">The sequence shown here is derived from an EMBL/GenBank/DDBJ whole genome shotgun (WGS) entry which is preliminary data.</text>
</comment>
<keyword evidence="2" id="KW-1185">Reference proteome</keyword>
<evidence type="ECO:0000313" key="2">
    <source>
        <dbReference type="Proteomes" id="UP001163324"/>
    </source>
</evidence>
<reference evidence="1" key="1">
    <citation type="submission" date="2022-10" db="EMBL/GenBank/DDBJ databases">
        <title>Complete Genome of Trichothecium roseum strain YXFP-22015, a Plant Pathogen Isolated from Citrus.</title>
        <authorList>
            <person name="Wang Y."/>
            <person name="Zhu L."/>
        </authorList>
    </citation>
    <scope>NUCLEOTIDE SEQUENCE</scope>
    <source>
        <strain evidence="1">YXFP-22015</strain>
    </source>
</reference>
<name>A0ACC0URI2_9HYPO</name>
<evidence type="ECO:0000313" key="1">
    <source>
        <dbReference type="EMBL" id="KAI9896733.1"/>
    </source>
</evidence>
<dbReference type="EMBL" id="CM047948">
    <property type="protein sequence ID" value="KAI9896733.1"/>
    <property type="molecule type" value="Genomic_DNA"/>
</dbReference>
<accession>A0ACC0URI2</accession>
<protein>
    <submittedName>
        <fullName evidence="1">Uncharacterized protein</fullName>
    </submittedName>
</protein>
<sequence>MAESKCPHMNVAGGGTKSRDWWPNQLRLNTLRQHTGVTNPLGNEFDYAEAFKNLDYWGLKKDLNDLMTDSQEWWPADHGNYGGLFVRMAWHSAGTYRVFDGRGGGGQGQQRFAPLNSWPDNVSLDKARRLLWPIKQKYGHSISWADLLLLTGNVALENMGFKPFGFAGGRPDTWEADESTYWGAENTWLGNDARYSHGSKGVNYPGVVDGDMPANSGGHTKDLEKPLGAAHMGLIYVNPEGPNGNPDPVAAAADIRSTFGRMAMNDEETVALIAGGHSFGKTHGAAPSDNIGAEPEASGLEDQGLGWKNKHGSGKGPDTITSGLEVIWTKTPNKWSMNYLEYLFKFEWELTKSPAGANQWVAKNTEPIIPSAFDANKKVLPTMLTTDLSLRFDPEYEKISRRFLENPDEFADAFARAWFKLLHRDMGPKARYLGPEIPKEDLIWQDPIPTVDHPLVDEKDVSALKNDIINSGIDVSKLVSTAWASASTFRISDKRGGANGARIRLAPQKDWEVNNPSQLSQVLSGLESLQQKFNSSASGGKKISLADLIVLAGAAGVEKAAKDAGHNIRVPFTPGRADATQEQTDVKSVGHLEPFSDGFRNYGKSTPGVKAEHFLVDKAQLLNLSAPELTVLVGGLRALNANYDGSSHGIFTNRPGQLTNDFFVNLLDMSTVWKPSQDGELFEGTDRKTGERKWTGTRFDLVFGSHAELRALSEVYGSSDGGDRFVKDFVAAWTKVMNLDRYDVKGNASQAYHSRL</sequence>
<proteinExistence type="predicted"/>
<gene>
    <name evidence="1" type="ORF">N3K66_008905</name>
</gene>
<organism evidence="1 2">
    <name type="scientific">Trichothecium roseum</name>
    <dbReference type="NCBI Taxonomy" id="47278"/>
    <lineage>
        <taxon>Eukaryota</taxon>
        <taxon>Fungi</taxon>
        <taxon>Dikarya</taxon>
        <taxon>Ascomycota</taxon>
        <taxon>Pezizomycotina</taxon>
        <taxon>Sordariomycetes</taxon>
        <taxon>Hypocreomycetidae</taxon>
        <taxon>Hypocreales</taxon>
        <taxon>Hypocreales incertae sedis</taxon>
        <taxon>Trichothecium</taxon>
    </lineage>
</organism>
<dbReference type="Proteomes" id="UP001163324">
    <property type="component" value="Chromosome 9"/>
</dbReference>